<evidence type="ECO:0000313" key="8">
    <source>
        <dbReference type="EMBL" id="PSS17256.1"/>
    </source>
</evidence>
<proteinExistence type="inferred from homology"/>
<dbReference type="AlphaFoldDB" id="A0A2R6QXY9"/>
<comment type="similarity">
    <text evidence="2">Belongs to the plant rapid alkalinization factor (RALF) family.</text>
</comment>
<dbReference type="GO" id="GO:0005179">
    <property type="term" value="F:hormone activity"/>
    <property type="evidence" value="ECO:0007669"/>
    <property type="project" value="UniProtKB-KW"/>
</dbReference>
<reference evidence="9" key="2">
    <citation type="journal article" date="2018" name="BMC Genomics">
        <title>A manually annotated Actinidia chinensis var. chinensis (kiwifruit) genome highlights the challenges associated with draft genomes and gene prediction in plants.</title>
        <authorList>
            <person name="Pilkington S.M."/>
            <person name="Crowhurst R."/>
            <person name="Hilario E."/>
            <person name="Nardozza S."/>
            <person name="Fraser L."/>
            <person name="Peng Y."/>
            <person name="Gunaseelan K."/>
            <person name="Simpson R."/>
            <person name="Tahir J."/>
            <person name="Deroles S.C."/>
            <person name="Templeton K."/>
            <person name="Luo Z."/>
            <person name="Davy M."/>
            <person name="Cheng C."/>
            <person name="McNeilage M."/>
            <person name="Scaglione D."/>
            <person name="Liu Y."/>
            <person name="Zhang Q."/>
            <person name="Datson P."/>
            <person name="De Silva N."/>
            <person name="Gardiner S.E."/>
            <person name="Bassett H."/>
            <person name="Chagne D."/>
            <person name="McCallum J."/>
            <person name="Dzierzon H."/>
            <person name="Deng C."/>
            <person name="Wang Y.Y."/>
            <person name="Barron L."/>
            <person name="Manako K."/>
            <person name="Bowen J."/>
            <person name="Foster T.M."/>
            <person name="Erridge Z.A."/>
            <person name="Tiffin H."/>
            <person name="Waite C.N."/>
            <person name="Davies K.M."/>
            <person name="Grierson E.P."/>
            <person name="Laing W.A."/>
            <person name="Kirk R."/>
            <person name="Chen X."/>
            <person name="Wood M."/>
            <person name="Montefiori M."/>
            <person name="Brummell D.A."/>
            <person name="Schwinn K.E."/>
            <person name="Catanach A."/>
            <person name="Fullerton C."/>
            <person name="Li D."/>
            <person name="Meiyalaghan S."/>
            <person name="Nieuwenhuizen N."/>
            <person name="Read N."/>
            <person name="Prakash R."/>
            <person name="Hunter D."/>
            <person name="Zhang H."/>
            <person name="McKenzie M."/>
            <person name="Knabel M."/>
            <person name="Harris A."/>
            <person name="Allan A.C."/>
            <person name="Gleave A."/>
            <person name="Chen A."/>
            <person name="Janssen B.J."/>
            <person name="Plunkett B."/>
            <person name="Ampomah-Dwamena C."/>
            <person name="Voogd C."/>
            <person name="Leif D."/>
            <person name="Lafferty D."/>
            <person name="Souleyre E.J.F."/>
            <person name="Varkonyi-Gasic E."/>
            <person name="Gambi F."/>
            <person name="Hanley J."/>
            <person name="Yao J.L."/>
            <person name="Cheung J."/>
            <person name="David K.M."/>
            <person name="Warren B."/>
            <person name="Marsh K."/>
            <person name="Snowden K.C."/>
            <person name="Lin-Wang K."/>
            <person name="Brian L."/>
            <person name="Martinez-Sanchez M."/>
            <person name="Wang M."/>
            <person name="Ileperuma N."/>
            <person name="Macnee N."/>
            <person name="Campin R."/>
            <person name="McAtee P."/>
            <person name="Drummond R.S.M."/>
            <person name="Espley R.V."/>
            <person name="Ireland H.S."/>
            <person name="Wu R."/>
            <person name="Atkinson R.G."/>
            <person name="Karunairetnam S."/>
            <person name="Bulley S."/>
            <person name="Chunkath S."/>
            <person name="Hanley Z."/>
            <person name="Storey R."/>
            <person name="Thrimawithana A.H."/>
            <person name="Thomson S."/>
            <person name="David C."/>
            <person name="Testolin R."/>
            <person name="Huang H."/>
            <person name="Hellens R.P."/>
            <person name="Schaffer R.J."/>
        </authorList>
    </citation>
    <scope>NUCLEOTIDE SEQUENCE [LARGE SCALE GENOMIC DNA]</scope>
    <source>
        <strain evidence="9">cv. Red5</strain>
    </source>
</reference>
<dbReference type="OMA" id="NCFRASG"/>
<keyword evidence="9" id="KW-1185">Reference proteome</keyword>
<comment type="caution">
    <text evidence="8">The sequence shown here is derived from an EMBL/GenBank/DDBJ whole genome shotgun (WGS) entry which is preliminary data.</text>
</comment>
<keyword evidence="5 7" id="KW-0732">Signal</keyword>
<organism evidence="8 9">
    <name type="scientific">Actinidia chinensis var. chinensis</name>
    <name type="common">Chinese soft-hair kiwi</name>
    <dbReference type="NCBI Taxonomy" id="1590841"/>
    <lineage>
        <taxon>Eukaryota</taxon>
        <taxon>Viridiplantae</taxon>
        <taxon>Streptophyta</taxon>
        <taxon>Embryophyta</taxon>
        <taxon>Tracheophyta</taxon>
        <taxon>Spermatophyta</taxon>
        <taxon>Magnoliopsida</taxon>
        <taxon>eudicotyledons</taxon>
        <taxon>Gunneridae</taxon>
        <taxon>Pentapetalae</taxon>
        <taxon>asterids</taxon>
        <taxon>Ericales</taxon>
        <taxon>Actinidiaceae</taxon>
        <taxon>Actinidia</taxon>
    </lineage>
</organism>
<sequence length="127" mass="14819">MALSSFQIPIMLLFTLLIYATSNSWVRAQIDHSSLHLMTEALEWQPKTSIQDEFGIIDDDLDNDIGFDRRYLHEIRKRFISYEALRKNNVPCEKSGLSYYSCSVRGRANPYSRGCSFITHCGRYTRR</sequence>
<dbReference type="InParanoid" id="A0A2R6QXY9"/>
<feature type="signal peptide" evidence="7">
    <location>
        <begin position="1"/>
        <end position="28"/>
    </location>
</feature>
<dbReference type="Gramene" id="PSS17256">
    <property type="protein sequence ID" value="PSS17256"/>
    <property type="gene ID" value="CEY00_Acc12043"/>
</dbReference>
<dbReference type="InterPro" id="IPR008801">
    <property type="entry name" value="RALF"/>
</dbReference>
<protein>
    <submittedName>
        <fullName evidence="8">Protein RALF-like</fullName>
    </submittedName>
</protein>
<evidence type="ECO:0000313" key="9">
    <source>
        <dbReference type="Proteomes" id="UP000241394"/>
    </source>
</evidence>
<accession>A0A2R6QXY9</accession>
<keyword evidence="6" id="KW-1015">Disulfide bond</keyword>
<evidence type="ECO:0000256" key="3">
    <source>
        <dbReference type="ARBA" id="ARBA00022525"/>
    </source>
</evidence>
<evidence type="ECO:0000256" key="7">
    <source>
        <dbReference type="SAM" id="SignalP"/>
    </source>
</evidence>
<dbReference type="GO" id="GO:0019722">
    <property type="term" value="P:calcium-mediated signaling"/>
    <property type="evidence" value="ECO:0007669"/>
    <property type="project" value="TreeGrafter"/>
</dbReference>
<evidence type="ECO:0000256" key="4">
    <source>
        <dbReference type="ARBA" id="ARBA00022702"/>
    </source>
</evidence>
<dbReference type="GO" id="GO:0009506">
    <property type="term" value="C:plasmodesma"/>
    <property type="evidence" value="ECO:0007669"/>
    <property type="project" value="TreeGrafter"/>
</dbReference>
<feature type="chain" id="PRO_5015360173" evidence="7">
    <location>
        <begin position="29"/>
        <end position="127"/>
    </location>
</feature>
<evidence type="ECO:0000256" key="5">
    <source>
        <dbReference type="ARBA" id="ARBA00022729"/>
    </source>
</evidence>
<evidence type="ECO:0000256" key="2">
    <source>
        <dbReference type="ARBA" id="ARBA00009178"/>
    </source>
</evidence>
<dbReference type="Proteomes" id="UP000241394">
    <property type="component" value="Chromosome LG11"/>
</dbReference>
<dbReference type="PANTHER" id="PTHR33136">
    <property type="entry name" value="RAPID ALKALINIZATION FACTOR-LIKE"/>
    <property type="match status" value="1"/>
</dbReference>
<evidence type="ECO:0000256" key="1">
    <source>
        <dbReference type="ARBA" id="ARBA00004613"/>
    </source>
</evidence>
<gene>
    <name evidence="8" type="ORF">CEY00_Acc12043</name>
</gene>
<keyword evidence="4" id="KW-0372">Hormone</keyword>
<reference evidence="8 9" key="1">
    <citation type="submission" date="2017-07" db="EMBL/GenBank/DDBJ databases">
        <title>An improved, manually edited Actinidia chinensis var. chinensis (kiwifruit) genome highlights the challenges associated with draft genomes and gene prediction in plants.</title>
        <authorList>
            <person name="Pilkington S."/>
            <person name="Crowhurst R."/>
            <person name="Hilario E."/>
            <person name="Nardozza S."/>
            <person name="Fraser L."/>
            <person name="Peng Y."/>
            <person name="Gunaseelan K."/>
            <person name="Simpson R."/>
            <person name="Tahir J."/>
            <person name="Deroles S."/>
            <person name="Templeton K."/>
            <person name="Luo Z."/>
            <person name="Davy M."/>
            <person name="Cheng C."/>
            <person name="Mcneilage M."/>
            <person name="Scaglione D."/>
            <person name="Liu Y."/>
            <person name="Zhang Q."/>
            <person name="Datson P."/>
            <person name="De Silva N."/>
            <person name="Gardiner S."/>
            <person name="Bassett H."/>
            <person name="Chagne D."/>
            <person name="Mccallum J."/>
            <person name="Dzierzon H."/>
            <person name="Deng C."/>
            <person name="Wang Y.-Y."/>
            <person name="Barron N."/>
            <person name="Manako K."/>
            <person name="Bowen J."/>
            <person name="Foster T."/>
            <person name="Erridge Z."/>
            <person name="Tiffin H."/>
            <person name="Waite C."/>
            <person name="Davies K."/>
            <person name="Grierson E."/>
            <person name="Laing W."/>
            <person name="Kirk R."/>
            <person name="Chen X."/>
            <person name="Wood M."/>
            <person name="Montefiori M."/>
            <person name="Brummell D."/>
            <person name="Schwinn K."/>
            <person name="Catanach A."/>
            <person name="Fullerton C."/>
            <person name="Li D."/>
            <person name="Meiyalaghan S."/>
            <person name="Nieuwenhuizen N."/>
            <person name="Read N."/>
            <person name="Prakash R."/>
            <person name="Hunter D."/>
            <person name="Zhang H."/>
            <person name="Mckenzie M."/>
            <person name="Knabel M."/>
            <person name="Harris A."/>
            <person name="Allan A."/>
            <person name="Chen A."/>
            <person name="Janssen B."/>
            <person name="Plunkett B."/>
            <person name="Dwamena C."/>
            <person name="Voogd C."/>
            <person name="Leif D."/>
            <person name="Lafferty D."/>
            <person name="Souleyre E."/>
            <person name="Varkonyi-Gasic E."/>
            <person name="Gambi F."/>
            <person name="Hanley J."/>
            <person name="Yao J.-L."/>
            <person name="Cheung J."/>
            <person name="David K."/>
            <person name="Warren B."/>
            <person name="Marsh K."/>
            <person name="Snowden K."/>
            <person name="Lin-Wang K."/>
            <person name="Brian L."/>
            <person name="Martinez-Sanchez M."/>
            <person name="Wang M."/>
            <person name="Ileperuma N."/>
            <person name="Macnee N."/>
            <person name="Campin R."/>
            <person name="Mcatee P."/>
            <person name="Drummond R."/>
            <person name="Espley R."/>
            <person name="Ireland H."/>
            <person name="Wu R."/>
            <person name="Atkinson R."/>
            <person name="Karunairetnam S."/>
            <person name="Bulley S."/>
            <person name="Chunkath S."/>
            <person name="Hanley Z."/>
            <person name="Storey R."/>
            <person name="Thrimawithana A."/>
            <person name="Thomson S."/>
            <person name="David C."/>
            <person name="Testolin R."/>
        </authorList>
    </citation>
    <scope>NUCLEOTIDE SEQUENCE [LARGE SCALE GENOMIC DNA]</scope>
    <source>
        <strain evidence="9">cv. Red5</strain>
        <tissue evidence="8">Young leaf</tissue>
    </source>
</reference>
<dbReference type="PANTHER" id="PTHR33136:SF6">
    <property type="entry name" value="PROTEIN RALF-LIKE 34"/>
    <property type="match status" value="1"/>
</dbReference>
<evidence type="ECO:0000256" key="6">
    <source>
        <dbReference type="ARBA" id="ARBA00023157"/>
    </source>
</evidence>
<dbReference type="Pfam" id="PF05498">
    <property type="entry name" value="RALF"/>
    <property type="match status" value="1"/>
</dbReference>
<dbReference type="OrthoDB" id="1931174at2759"/>
<keyword evidence="3" id="KW-0964">Secreted</keyword>
<dbReference type="EMBL" id="NKQK01000011">
    <property type="protein sequence ID" value="PSS17256.1"/>
    <property type="molecule type" value="Genomic_DNA"/>
</dbReference>
<dbReference type="GO" id="GO:0005576">
    <property type="term" value="C:extracellular region"/>
    <property type="evidence" value="ECO:0007669"/>
    <property type="project" value="UniProtKB-SubCell"/>
</dbReference>
<comment type="subcellular location">
    <subcellularLocation>
        <location evidence="1">Secreted</location>
    </subcellularLocation>
</comment>
<name>A0A2R6QXY9_ACTCC</name>